<proteinExistence type="predicted"/>
<reference evidence="2" key="1">
    <citation type="submission" date="2016-06" db="UniProtKB">
        <authorList>
            <consortium name="WormBaseParasite"/>
        </authorList>
    </citation>
    <scope>IDENTIFICATION</scope>
</reference>
<accession>A0A183T676</accession>
<dbReference type="WBParaSite" id="SSLN_0001242401-mRNA-1">
    <property type="protein sequence ID" value="SSLN_0001242401-mRNA-1"/>
    <property type="gene ID" value="SSLN_0001242401"/>
</dbReference>
<organism evidence="2">
    <name type="scientific">Schistocephalus solidus</name>
    <name type="common">Tapeworm</name>
    <dbReference type="NCBI Taxonomy" id="70667"/>
    <lineage>
        <taxon>Eukaryota</taxon>
        <taxon>Metazoa</taxon>
        <taxon>Spiralia</taxon>
        <taxon>Lophotrochozoa</taxon>
        <taxon>Platyhelminthes</taxon>
        <taxon>Cestoda</taxon>
        <taxon>Eucestoda</taxon>
        <taxon>Diphyllobothriidea</taxon>
        <taxon>Diphyllobothriidae</taxon>
        <taxon>Schistocephalus</taxon>
    </lineage>
</organism>
<feature type="compositionally biased region" description="Low complexity" evidence="1">
    <location>
        <begin position="43"/>
        <end position="55"/>
    </location>
</feature>
<evidence type="ECO:0000313" key="2">
    <source>
        <dbReference type="WBParaSite" id="SSLN_0001242401-mRNA-1"/>
    </source>
</evidence>
<feature type="region of interest" description="Disordered" evidence="1">
    <location>
        <begin position="27"/>
        <end position="62"/>
    </location>
</feature>
<name>A0A183T676_SCHSO</name>
<sequence length="221" mass="25728">LMWEWVHWLTGRRTRLRAPQHHLAPITRTPGFTYSGDMEEPSPSDSQSTDQPLDTHSTYTEPTAWSGRSKRVFTLMGFYFFEFGRLEEAKQFFEKSSLNVCDLLYRYVDLLPRNYTFTPSSDLNVSIAVQAQVENTPISSPNTIFDLAETLASCSKDKDPALCVRKYRIFLLEFLLEHRRSRIFEKHTQVTFVSLILGFKFLFCKSVLCQGNLRMSRFNNI</sequence>
<evidence type="ECO:0000256" key="1">
    <source>
        <dbReference type="SAM" id="MobiDB-lite"/>
    </source>
</evidence>
<dbReference type="AlphaFoldDB" id="A0A183T676"/>
<protein>
    <submittedName>
        <fullName evidence="2">TPR_REGION domain-containing protein</fullName>
    </submittedName>
</protein>